<evidence type="ECO:0000256" key="1">
    <source>
        <dbReference type="PROSITE-ProRule" id="PRU00152"/>
    </source>
</evidence>
<evidence type="ECO:0000259" key="3">
    <source>
        <dbReference type="PROSITE" id="PS50095"/>
    </source>
</evidence>
<dbReference type="Pfam" id="PF01477">
    <property type="entry name" value="PLAT"/>
    <property type="match status" value="1"/>
</dbReference>
<protein>
    <recommendedName>
        <fullName evidence="3">PLAT domain-containing protein</fullName>
    </recommendedName>
</protein>
<name>A0A699YR15_HAELA</name>
<gene>
    <name evidence="4" type="ORF">HaLaN_08491</name>
</gene>
<evidence type="ECO:0000313" key="5">
    <source>
        <dbReference type="Proteomes" id="UP000485058"/>
    </source>
</evidence>
<feature type="domain" description="PLAT" evidence="3">
    <location>
        <begin position="224"/>
        <end position="314"/>
    </location>
</feature>
<keyword evidence="5" id="KW-1185">Reference proteome</keyword>
<feature type="non-terminal residue" evidence="4">
    <location>
        <position position="314"/>
    </location>
</feature>
<feature type="compositionally biased region" description="Pro residues" evidence="2">
    <location>
        <begin position="152"/>
        <end position="161"/>
    </location>
</feature>
<feature type="region of interest" description="Disordered" evidence="2">
    <location>
        <begin position="92"/>
        <end position="202"/>
    </location>
</feature>
<feature type="compositionally biased region" description="Low complexity" evidence="2">
    <location>
        <begin position="193"/>
        <end position="202"/>
    </location>
</feature>
<dbReference type="InterPro" id="IPR036392">
    <property type="entry name" value="PLAT/LH2_dom_sf"/>
</dbReference>
<dbReference type="InterPro" id="IPR052970">
    <property type="entry name" value="Inner_ear_hair_cell_LOXHD"/>
</dbReference>
<proteinExistence type="predicted"/>
<dbReference type="Gene3D" id="2.60.60.20">
    <property type="entry name" value="PLAT/LH2 domain"/>
    <property type="match status" value="2"/>
</dbReference>
<feature type="non-terminal residue" evidence="4">
    <location>
        <position position="1"/>
    </location>
</feature>
<comment type="caution">
    <text evidence="4">The sequence shown here is derived from an EMBL/GenBank/DDBJ whole genome shotgun (WGS) entry which is preliminary data.</text>
</comment>
<dbReference type="SUPFAM" id="SSF49723">
    <property type="entry name" value="Lipase/lipooxygenase domain (PLAT/LH2 domain)"/>
    <property type="match status" value="2"/>
</dbReference>
<dbReference type="AlphaFoldDB" id="A0A699YR15"/>
<dbReference type="Proteomes" id="UP000485058">
    <property type="component" value="Unassembled WGS sequence"/>
</dbReference>
<feature type="compositionally biased region" description="Polar residues" evidence="2">
    <location>
        <begin position="175"/>
        <end position="189"/>
    </location>
</feature>
<sequence>MQDPTVPASVELLPDRPIPNILRYRIECYTSDMRGSGTDSNIYLEMHGTLGKLGPERLDMPGAFDRGQGDVFHMEGADLGRLTKLSSVSCPVGSRDARANRVTLSRSDPRWLSQVRKRTGPAPPGPNPVTRPGTPGLPTSPRFSPAAHVSPKPSPSKPAQPPGLRASYHQVAPRSPQQPVSLSASQASPLQPAKAGRAAKARAAGAGSQGGWSAWVVFPCQRWFSVQVMTVTSDLRGASTDANVYLVMHGTLGDGSRHLLTSGHDDFNRGATNTFIVDDENLGELLEVTVGHDSAGHSPSWHLDHLTITNTKTE</sequence>
<accession>A0A699YR15</accession>
<dbReference type="PANTHER" id="PTHR45901:SF3">
    <property type="entry name" value="LIPOXYGENASE HOMOLOGY DOMAIN-CONTAINING PROTEIN 1"/>
    <property type="match status" value="1"/>
</dbReference>
<dbReference type="EMBL" id="BLLF01000536">
    <property type="protein sequence ID" value="GFH12747.1"/>
    <property type="molecule type" value="Genomic_DNA"/>
</dbReference>
<evidence type="ECO:0000256" key="2">
    <source>
        <dbReference type="SAM" id="MobiDB-lite"/>
    </source>
</evidence>
<dbReference type="PROSITE" id="PS50095">
    <property type="entry name" value="PLAT"/>
    <property type="match status" value="1"/>
</dbReference>
<organism evidence="4 5">
    <name type="scientific">Haematococcus lacustris</name>
    <name type="common">Green alga</name>
    <name type="synonym">Haematococcus pluvialis</name>
    <dbReference type="NCBI Taxonomy" id="44745"/>
    <lineage>
        <taxon>Eukaryota</taxon>
        <taxon>Viridiplantae</taxon>
        <taxon>Chlorophyta</taxon>
        <taxon>core chlorophytes</taxon>
        <taxon>Chlorophyceae</taxon>
        <taxon>CS clade</taxon>
        <taxon>Chlamydomonadales</taxon>
        <taxon>Haematococcaceae</taxon>
        <taxon>Haematococcus</taxon>
    </lineage>
</organism>
<dbReference type="InterPro" id="IPR001024">
    <property type="entry name" value="PLAT/LH2_dom"/>
</dbReference>
<evidence type="ECO:0000313" key="4">
    <source>
        <dbReference type="EMBL" id="GFH12747.1"/>
    </source>
</evidence>
<comment type="caution">
    <text evidence="1">Lacks conserved residue(s) required for the propagation of feature annotation.</text>
</comment>
<dbReference type="PANTHER" id="PTHR45901">
    <property type="entry name" value="PROTEIN CBG12474"/>
    <property type="match status" value="1"/>
</dbReference>
<reference evidence="4 5" key="1">
    <citation type="submission" date="2020-02" db="EMBL/GenBank/DDBJ databases">
        <title>Draft genome sequence of Haematococcus lacustris strain NIES-144.</title>
        <authorList>
            <person name="Morimoto D."/>
            <person name="Nakagawa S."/>
            <person name="Yoshida T."/>
            <person name="Sawayama S."/>
        </authorList>
    </citation>
    <scope>NUCLEOTIDE SEQUENCE [LARGE SCALE GENOMIC DNA]</scope>
    <source>
        <strain evidence="4 5">NIES-144</strain>
    </source>
</reference>